<dbReference type="WBParaSite" id="Hba_14227">
    <property type="protein sequence ID" value="Hba_14227"/>
    <property type="gene ID" value="Hba_14227"/>
</dbReference>
<proteinExistence type="predicted"/>
<dbReference type="AlphaFoldDB" id="A0A1I7X988"/>
<name>A0A1I7X988_HETBA</name>
<dbReference type="Proteomes" id="UP000095283">
    <property type="component" value="Unplaced"/>
</dbReference>
<evidence type="ECO:0000313" key="2">
    <source>
        <dbReference type="WBParaSite" id="Hba_14227"/>
    </source>
</evidence>
<protein>
    <submittedName>
        <fullName evidence="2">Ovule protein</fullName>
    </submittedName>
</protein>
<keyword evidence="1" id="KW-1185">Reference proteome</keyword>
<reference evidence="2" key="1">
    <citation type="submission" date="2016-11" db="UniProtKB">
        <authorList>
            <consortium name="WormBaseParasite"/>
        </authorList>
    </citation>
    <scope>IDENTIFICATION</scope>
</reference>
<evidence type="ECO:0000313" key="1">
    <source>
        <dbReference type="Proteomes" id="UP000095283"/>
    </source>
</evidence>
<accession>A0A1I7X988</accession>
<sequence>MSTKWRLTMPVRDPFIISTQNDTHSPVNRLRKNTMKNRESNCREQWIKNMTSFLTDGKVVKRKG</sequence>
<organism evidence="1 2">
    <name type="scientific">Heterorhabditis bacteriophora</name>
    <name type="common">Entomopathogenic nematode worm</name>
    <dbReference type="NCBI Taxonomy" id="37862"/>
    <lineage>
        <taxon>Eukaryota</taxon>
        <taxon>Metazoa</taxon>
        <taxon>Ecdysozoa</taxon>
        <taxon>Nematoda</taxon>
        <taxon>Chromadorea</taxon>
        <taxon>Rhabditida</taxon>
        <taxon>Rhabditina</taxon>
        <taxon>Rhabditomorpha</taxon>
        <taxon>Strongyloidea</taxon>
        <taxon>Heterorhabditidae</taxon>
        <taxon>Heterorhabditis</taxon>
    </lineage>
</organism>